<dbReference type="RefSeq" id="WP_263123941.1">
    <property type="nucleotide sequence ID" value="NZ_CP106753.1"/>
</dbReference>
<reference evidence="2" key="1">
    <citation type="submission" date="2022-10" db="EMBL/GenBank/DDBJ databases">
        <title>Chitiniphilus purpureus sp. nov., a novel chitin-degrading bacterium isolated from crawfish pond sediment.</title>
        <authorList>
            <person name="Li K."/>
        </authorList>
    </citation>
    <scope>NUCLEOTIDE SEQUENCE</scope>
    <source>
        <strain evidence="2">CD1</strain>
    </source>
</reference>
<evidence type="ECO:0000313" key="3">
    <source>
        <dbReference type="Proteomes" id="UP001061302"/>
    </source>
</evidence>
<feature type="region of interest" description="Disordered" evidence="1">
    <location>
        <begin position="385"/>
        <end position="407"/>
    </location>
</feature>
<name>A0ABY6DJV1_9NEIS</name>
<proteinExistence type="predicted"/>
<keyword evidence="3" id="KW-1185">Reference proteome</keyword>
<organism evidence="2 3">
    <name type="scientific">Chitiniphilus purpureus</name>
    <dbReference type="NCBI Taxonomy" id="2981137"/>
    <lineage>
        <taxon>Bacteria</taxon>
        <taxon>Pseudomonadati</taxon>
        <taxon>Pseudomonadota</taxon>
        <taxon>Betaproteobacteria</taxon>
        <taxon>Neisseriales</taxon>
        <taxon>Chitinibacteraceae</taxon>
        <taxon>Chitiniphilus</taxon>
    </lineage>
</organism>
<accession>A0ABY6DJV1</accession>
<dbReference type="SUPFAM" id="SSF56935">
    <property type="entry name" value="Porins"/>
    <property type="match status" value="1"/>
</dbReference>
<dbReference type="EMBL" id="CP106753">
    <property type="protein sequence ID" value="UXY14639.1"/>
    <property type="molecule type" value="Genomic_DNA"/>
</dbReference>
<evidence type="ECO:0008006" key="4">
    <source>
        <dbReference type="Google" id="ProtNLM"/>
    </source>
</evidence>
<dbReference type="Proteomes" id="UP001061302">
    <property type="component" value="Chromosome"/>
</dbReference>
<protein>
    <recommendedName>
        <fullName evidence="4">Outer membrane beta-barrel protein</fullName>
    </recommendedName>
</protein>
<gene>
    <name evidence="2" type="ORF">N8I74_15110</name>
</gene>
<sequence>MPQETEAHPGRAGKAYQWIRKAVPLSLAVLPTLLWAAYDESDPVVLEAKVKYMHDDNLFRLADGVDPRSVRGDARRADSVIEPRVAARVNLPASRQLLQFDGEVFSPHYLHHDELNYTGWQGLLAWQWQVGSDWQGQLSYGDRKRLSSFEDVLLGVRDLYRTRSADVSANRRLGAVWMVGVNAGGSRERHDARQFNDYDEKHWGVGVTAQTGKGSVFTLRSSITELDYVDDTLVALGAPQRGFTQRGLDLSWEVPVTGLTKAGGNVGWVRWKDKATGSHSNRLVGGVNASWQATERITLDGSYDRSFDDPGQNRVRRIIDTYRVAAYWQYHPKWTFSGEVRYEDRAGARKEEGSIDEQTLLWRLAATYRPHPAVDVNAYVQQQGRDADTASSQYDSTQYGLSAQVRY</sequence>
<evidence type="ECO:0000313" key="2">
    <source>
        <dbReference type="EMBL" id="UXY14639.1"/>
    </source>
</evidence>
<evidence type="ECO:0000256" key="1">
    <source>
        <dbReference type="SAM" id="MobiDB-lite"/>
    </source>
</evidence>
<feature type="compositionally biased region" description="Polar residues" evidence="1">
    <location>
        <begin position="385"/>
        <end position="401"/>
    </location>
</feature>